<protein>
    <submittedName>
        <fullName evidence="1">Uncharacterized protein</fullName>
    </submittedName>
</protein>
<dbReference type="AlphaFoldDB" id="A0A1M5PXJ6"/>
<gene>
    <name evidence="1" type="ORF">SAMN05444169_5558</name>
</gene>
<organism evidence="1 2">
    <name type="scientific">Bradyrhizobium erythrophlei</name>
    <dbReference type="NCBI Taxonomy" id="1437360"/>
    <lineage>
        <taxon>Bacteria</taxon>
        <taxon>Pseudomonadati</taxon>
        <taxon>Pseudomonadota</taxon>
        <taxon>Alphaproteobacteria</taxon>
        <taxon>Hyphomicrobiales</taxon>
        <taxon>Nitrobacteraceae</taxon>
        <taxon>Bradyrhizobium</taxon>
    </lineage>
</organism>
<sequence>MFNVYLNEKRDRLLVIARGQPIPVIESAGRWRKKKATVTVSDEIKSAIQRDGFYWRRLRQQLVAEGKRHDVLAEAKSGTCRADAGQP</sequence>
<evidence type="ECO:0000313" key="1">
    <source>
        <dbReference type="EMBL" id="SHH06747.1"/>
    </source>
</evidence>
<reference evidence="1 2" key="1">
    <citation type="submission" date="2016-11" db="EMBL/GenBank/DDBJ databases">
        <authorList>
            <person name="Jaros S."/>
            <person name="Januszkiewicz K."/>
            <person name="Wedrychowicz H."/>
        </authorList>
    </citation>
    <scope>NUCLEOTIDE SEQUENCE [LARGE SCALE GENOMIC DNA]</scope>
    <source>
        <strain evidence="1 2">GAS242</strain>
    </source>
</reference>
<name>A0A1M5PXJ6_9BRAD</name>
<proteinExistence type="predicted"/>
<dbReference type="RefSeq" id="WP_079573820.1">
    <property type="nucleotide sequence ID" value="NZ_LT670818.1"/>
</dbReference>
<dbReference type="Proteomes" id="UP000190675">
    <property type="component" value="Chromosome I"/>
</dbReference>
<accession>A0A1M5PXJ6</accession>
<evidence type="ECO:0000313" key="2">
    <source>
        <dbReference type="Proteomes" id="UP000190675"/>
    </source>
</evidence>
<dbReference type="EMBL" id="LT670818">
    <property type="protein sequence ID" value="SHH06747.1"/>
    <property type="molecule type" value="Genomic_DNA"/>
</dbReference>
<dbReference type="OrthoDB" id="8251557at2"/>